<feature type="compositionally biased region" description="Low complexity" evidence="1">
    <location>
        <begin position="397"/>
        <end position="406"/>
    </location>
</feature>
<reference evidence="2 3" key="1">
    <citation type="submission" date="2021-08" db="EMBL/GenBank/DDBJ databases">
        <title>Bartonella raoulti 094 sp. nov.</title>
        <authorList>
            <person name="Zgheib R."/>
            <person name="Hammoud A."/>
        </authorList>
    </citation>
    <scope>NUCLEOTIDE SEQUENCE [LARGE SCALE GENOMIC DNA]</scope>
    <source>
        <strain evidence="2 3">094</strain>
    </source>
</reference>
<dbReference type="Proteomes" id="UP000746918">
    <property type="component" value="Unassembled WGS sequence"/>
</dbReference>
<feature type="compositionally biased region" description="Polar residues" evidence="1">
    <location>
        <begin position="19"/>
        <end position="32"/>
    </location>
</feature>
<accession>A0ABS7I3J2</accession>
<dbReference type="NCBIfam" id="NF033856">
    <property type="entry name" value="T4SS_effec_BID"/>
    <property type="match status" value="2"/>
</dbReference>
<protein>
    <submittedName>
        <fullName evidence="2">BID domain-containing T4SS effector</fullName>
    </submittedName>
</protein>
<proteinExistence type="predicted"/>
<evidence type="ECO:0000313" key="2">
    <source>
        <dbReference type="EMBL" id="MBX4335236.1"/>
    </source>
</evidence>
<feature type="region of interest" description="Disordered" evidence="1">
    <location>
        <begin position="221"/>
        <end position="255"/>
    </location>
</feature>
<feature type="compositionally biased region" description="Polar residues" evidence="1">
    <location>
        <begin position="235"/>
        <end position="255"/>
    </location>
</feature>
<evidence type="ECO:0000256" key="1">
    <source>
        <dbReference type="SAM" id="MobiDB-lite"/>
    </source>
</evidence>
<feature type="compositionally biased region" description="Polar residues" evidence="1">
    <location>
        <begin position="437"/>
        <end position="447"/>
    </location>
</feature>
<comment type="caution">
    <text evidence="2">The sequence shown here is derived from an EMBL/GenBank/DDBJ whole genome shotgun (WGS) entry which is preliminary data.</text>
</comment>
<organism evidence="2 3">
    <name type="scientific">Bartonella raoultii</name>
    <dbReference type="NCBI Taxonomy" id="1457020"/>
    <lineage>
        <taxon>Bacteria</taxon>
        <taxon>Pseudomonadati</taxon>
        <taxon>Pseudomonadota</taxon>
        <taxon>Alphaproteobacteria</taxon>
        <taxon>Hyphomicrobiales</taxon>
        <taxon>Bartonellaceae</taxon>
        <taxon>Bartonella</taxon>
    </lineage>
</organism>
<keyword evidence="3" id="KW-1185">Reference proteome</keyword>
<evidence type="ECO:0000313" key="3">
    <source>
        <dbReference type="Proteomes" id="UP000746918"/>
    </source>
</evidence>
<dbReference type="EMBL" id="JAIFRO010000001">
    <property type="protein sequence ID" value="MBX4335236.1"/>
    <property type="molecule type" value="Genomic_DNA"/>
</dbReference>
<feature type="region of interest" description="Disordered" evidence="1">
    <location>
        <begin position="367"/>
        <end position="467"/>
    </location>
</feature>
<name>A0ABS7I3J2_9HYPH</name>
<feature type="region of interest" description="Disordered" evidence="1">
    <location>
        <begin position="1"/>
        <end position="35"/>
    </location>
</feature>
<sequence>MKKSQSSPQHASKAFSPQVPKSQNQAPKSQTVEDPIYENLKLGRESAVFTKSLKEDVIYTEVQIQKPYPPFHKSPQEQVIYAEIKKSNRKTSKIRQEMRYAIEEASQSAITPATEEEKLKKVRTAPLVKAYVKNAHRWAETVYGHKNALQEQIDAIVQKPSLGEEISWKIIEHPMSFGNLAGRNLWGLKDSSRKQAEEGIRFLSSAINGLTEAVKYTQEERSLTSQKRQMRHGISQETAVNLQKQQSVSTPERRVSSLSQEAISSMLRDNTSVQRYEARIEHWCSIVFGHKHVLQKKIKEIQQNPGMAEEIAWQVGASPKSVGNLRGRNLCGLKNNARIYAENGISHLCDAIENYGEAIKLITESFKQSHKEQRKHQESASHVHQDFHKQKAVLKPSQEVSRSSQEQEPKVVQPHLKAVGSSKHQKSSILSSKGENEQNLNTQSSKHQLPALPAKKVGGAKSVACAL</sequence>
<gene>
    <name evidence="2" type="ORF">K3248_01210</name>
</gene>
<feature type="compositionally biased region" description="Basic and acidic residues" evidence="1">
    <location>
        <begin position="367"/>
        <end position="389"/>
    </location>
</feature>
<feature type="compositionally biased region" description="Polar residues" evidence="1">
    <location>
        <begin position="1"/>
        <end position="10"/>
    </location>
</feature>
<dbReference type="RefSeq" id="WP_220716543.1">
    <property type="nucleotide sequence ID" value="NZ_JAIFRO010000001.1"/>
</dbReference>